<evidence type="ECO:0000256" key="8">
    <source>
        <dbReference type="SAM" id="MobiDB-lite"/>
    </source>
</evidence>
<dbReference type="PANTHER" id="PTHR43289:SF34">
    <property type="entry name" value="SERINE_THREONINE-PROTEIN KINASE YBDM-RELATED"/>
    <property type="match status" value="1"/>
</dbReference>
<evidence type="ECO:0000256" key="5">
    <source>
        <dbReference type="ARBA" id="ARBA00022777"/>
    </source>
</evidence>
<evidence type="ECO:0000259" key="10">
    <source>
        <dbReference type="PROSITE" id="PS50011"/>
    </source>
</evidence>
<evidence type="ECO:0000256" key="3">
    <source>
        <dbReference type="ARBA" id="ARBA00022679"/>
    </source>
</evidence>
<keyword evidence="2" id="KW-0723">Serine/threonine-protein kinase</keyword>
<keyword evidence="6 7" id="KW-0067">ATP-binding</keyword>
<feature type="region of interest" description="Disordered" evidence="8">
    <location>
        <begin position="315"/>
        <end position="336"/>
    </location>
</feature>
<gene>
    <name evidence="11" type="ORF">CVV64_08320</name>
</gene>
<sequence>MSLDPDMTQAIEVNTQTEFIGEYRIISLLGKGGMGEVFRAVDPATGQQIAIKVMSSDATASADNKSRFHRESKTISAIDHENVIKILQTGEHEGKPFIAMELVEGKSLEDILRGRQGLSPVHSIKIILEVARGLKAAHDIGIVHRDIKPSNIILSNDGNVKILDFGLAKIFTDSEMTQLTSTGIIMGTPKYISPEQGKGEPVDCRSDIYSLGVTLFHCLSGRIPFDGTTPMEIIIKHIQAPLPSINRLVPELPYSLGDVLSKMLHKNRSFRHQNMDEVILNLERELHTLENPEETVKQDEMSEAPTMTMKMNYHPSQPVSRPLSPMETAKSNQGLESWKPDPANVWRARRRGIGGFIFSLLICILVVTLLLCKFITGKVPRNFNDLKNSWVSAEAMFKSWKGRHSTSELTKTAANGNGSGQNHMNSGTSHSSSSNANTAQSDVTFTFPFRKTLNPLGWRGKKFDNSANYTLSNDIYSEKGWLTIPRNILSWAPVQTSGTFAMTFDFISPDGDIGVTLCSNGRSRRKGFHIAVSNSTVSLAKDGELLISDHISIPGNTAHRMEITISDRQTRISMDNRQILVYPEGFASLSEYGVFLGLWGPQLSGSENRYSSIKIKKFK</sequence>
<dbReference type="PANTHER" id="PTHR43289">
    <property type="entry name" value="MITOGEN-ACTIVATED PROTEIN KINASE KINASE KINASE 20-RELATED"/>
    <property type="match status" value="1"/>
</dbReference>
<dbReference type="InterPro" id="IPR000719">
    <property type="entry name" value="Prot_kinase_dom"/>
</dbReference>
<dbReference type="PROSITE" id="PS00108">
    <property type="entry name" value="PROTEIN_KINASE_ST"/>
    <property type="match status" value="1"/>
</dbReference>
<dbReference type="Gene3D" id="3.30.200.20">
    <property type="entry name" value="Phosphorylase Kinase, domain 1"/>
    <property type="match status" value="1"/>
</dbReference>
<feature type="region of interest" description="Disordered" evidence="8">
    <location>
        <begin position="407"/>
        <end position="437"/>
    </location>
</feature>
<feature type="binding site" evidence="7">
    <location>
        <position position="52"/>
    </location>
    <ligand>
        <name>ATP</name>
        <dbReference type="ChEBI" id="CHEBI:30616"/>
    </ligand>
</feature>
<dbReference type="PROSITE" id="PS00107">
    <property type="entry name" value="PROTEIN_KINASE_ATP"/>
    <property type="match status" value="1"/>
</dbReference>
<evidence type="ECO:0000256" key="1">
    <source>
        <dbReference type="ARBA" id="ARBA00012513"/>
    </source>
</evidence>
<dbReference type="Pfam" id="PF00069">
    <property type="entry name" value="Pkinase"/>
    <property type="match status" value="1"/>
</dbReference>
<dbReference type="GO" id="GO:0005524">
    <property type="term" value="F:ATP binding"/>
    <property type="evidence" value="ECO:0007669"/>
    <property type="project" value="UniProtKB-UniRule"/>
</dbReference>
<evidence type="ECO:0000313" key="11">
    <source>
        <dbReference type="EMBL" id="PKK90874.1"/>
    </source>
</evidence>
<keyword evidence="3" id="KW-0808">Transferase</keyword>
<name>A0A2N1PRB0_9BACT</name>
<organism evidence="11 12">
    <name type="scientific">Candidatus Wallbacteria bacterium HGW-Wallbacteria-1</name>
    <dbReference type="NCBI Taxonomy" id="2013854"/>
    <lineage>
        <taxon>Bacteria</taxon>
        <taxon>Candidatus Walliibacteriota</taxon>
    </lineage>
</organism>
<proteinExistence type="predicted"/>
<dbReference type="FunFam" id="1.10.510.10:FF:000021">
    <property type="entry name" value="Serine/threonine protein kinase"/>
    <property type="match status" value="1"/>
</dbReference>
<dbReference type="InterPro" id="IPR011009">
    <property type="entry name" value="Kinase-like_dom_sf"/>
</dbReference>
<dbReference type="SUPFAM" id="SSF56112">
    <property type="entry name" value="Protein kinase-like (PK-like)"/>
    <property type="match status" value="1"/>
</dbReference>
<evidence type="ECO:0000256" key="4">
    <source>
        <dbReference type="ARBA" id="ARBA00022741"/>
    </source>
</evidence>
<evidence type="ECO:0000256" key="9">
    <source>
        <dbReference type="SAM" id="Phobius"/>
    </source>
</evidence>
<dbReference type="InterPro" id="IPR017441">
    <property type="entry name" value="Protein_kinase_ATP_BS"/>
</dbReference>
<dbReference type="PROSITE" id="PS50011">
    <property type="entry name" value="PROTEIN_KINASE_DOM"/>
    <property type="match status" value="1"/>
</dbReference>
<dbReference type="AlphaFoldDB" id="A0A2N1PRB0"/>
<dbReference type="SMART" id="SM00220">
    <property type="entry name" value="S_TKc"/>
    <property type="match status" value="1"/>
</dbReference>
<dbReference type="InterPro" id="IPR008271">
    <property type="entry name" value="Ser/Thr_kinase_AS"/>
</dbReference>
<keyword evidence="9" id="KW-0472">Membrane</keyword>
<keyword evidence="5" id="KW-0418">Kinase</keyword>
<protein>
    <recommendedName>
        <fullName evidence="1">non-specific serine/threonine protein kinase</fullName>
        <ecNumber evidence="1">2.7.11.1</ecNumber>
    </recommendedName>
</protein>
<evidence type="ECO:0000256" key="6">
    <source>
        <dbReference type="ARBA" id="ARBA00022840"/>
    </source>
</evidence>
<reference evidence="11 12" key="1">
    <citation type="journal article" date="2017" name="ISME J.">
        <title>Potential for microbial H2 and metal transformations associated with novel bacteria and archaea in deep terrestrial subsurface sediments.</title>
        <authorList>
            <person name="Hernsdorf A.W."/>
            <person name="Amano Y."/>
            <person name="Miyakawa K."/>
            <person name="Ise K."/>
            <person name="Suzuki Y."/>
            <person name="Anantharaman K."/>
            <person name="Probst A."/>
            <person name="Burstein D."/>
            <person name="Thomas B.C."/>
            <person name="Banfield J.F."/>
        </authorList>
    </citation>
    <scope>NUCLEOTIDE SEQUENCE [LARGE SCALE GENOMIC DNA]</scope>
    <source>
        <strain evidence="11">HGW-Wallbacteria-1</strain>
    </source>
</reference>
<feature type="transmembrane region" description="Helical" evidence="9">
    <location>
        <begin position="352"/>
        <end position="372"/>
    </location>
</feature>
<dbReference type="EMBL" id="PGXC01000004">
    <property type="protein sequence ID" value="PKK90874.1"/>
    <property type="molecule type" value="Genomic_DNA"/>
</dbReference>
<comment type="caution">
    <text evidence="11">The sequence shown here is derived from an EMBL/GenBank/DDBJ whole genome shotgun (WGS) entry which is preliminary data.</text>
</comment>
<evidence type="ECO:0000256" key="2">
    <source>
        <dbReference type="ARBA" id="ARBA00022527"/>
    </source>
</evidence>
<feature type="domain" description="Protein kinase" evidence="10">
    <location>
        <begin position="23"/>
        <end position="290"/>
    </location>
</feature>
<feature type="compositionally biased region" description="Low complexity" evidence="8">
    <location>
        <begin position="422"/>
        <end position="437"/>
    </location>
</feature>
<feature type="compositionally biased region" description="Polar residues" evidence="8">
    <location>
        <begin position="407"/>
        <end position="416"/>
    </location>
</feature>
<evidence type="ECO:0000313" key="12">
    <source>
        <dbReference type="Proteomes" id="UP000233256"/>
    </source>
</evidence>
<keyword evidence="4 7" id="KW-0547">Nucleotide-binding</keyword>
<evidence type="ECO:0000256" key="7">
    <source>
        <dbReference type="PROSITE-ProRule" id="PRU10141"/>
    </source>
</evidence>
<dbReference type="CDD" id="cd14014">
    <property type="entry name" value="STKc_PknB_like"/>
    <property type="match status" value="1"/>
</dbReference>
<dbReference type="Proteomes" id="UP000233256">
    <property type="component" value="Unassembled WGS sequence"/>
</dbReference>
<keyword evidence="9" id="KW-0812">Transmembrane</keyword>
<dbReference type="EC" id="2.7.11.1" evidence="1"/>
<dbReference type="Gene3D" id="1.10.510.10">
    <property type="entry name" value="Transferase(Phosphotransferase) domain 1"/>
    <property type="match status" value="1"/>
</dbReference>
<keyword evidence="9" id="KW-1133">Transmembrane helix</keyword>
<dbReference type="GO" id="GO:0004674">
    <property type="term" value="F:protein serine/threonine kinase activity"/>
    <property type="evidence" value="ECO:0007669"/>
    <property type="project" value="UniProtKB-KW"/>
</dbReference>
<accession>A0A2N1PRB0</accession>